<comment type="caution">
    <text evidence="1">The sequence shown here is derived from an EMBL/GenBank/DDBJ whole genome shotgun (WGS) entry which is preliminary data.</text>
</comment>
<dbReference type="Proteomes" id="UP000027064">
    <property type="component" value="Unassembled WGS sequence"/>
</dbReference>
<protein>
    <submittedName>
        <fullName evidence="1">Uncharacterized protein</fullName>
    </submittedName>
</protein>
<organism evidence="1 2">
    <name type="scientific">Flavobacterium seoulense</name>
    <dbReference type="NCBI Taxonomy" id="1492738"/>
    <lineage>
        <taxon>Bacteria</taxon>
        <taxon>Pseudomonadati</taxon>
        <taxon>Bacteroidota</taxon>
        <taxon>Flavobacteriia</taxon>
        <taxon>Flavobacteriales</taxon>
        <taxon>Flavobacteriaceae</taxon>
        <taxon>Flavobacterium</taxon>
    </lineage>
</organism>
<dbReference type="PATRIC" id="fig|1492738.3.peg.851"/>
<keyword evidence="2" id="KW-1185">Reference proteome</keyword>
<dbReference type="STRING" id="1492738.FEM21_08580"/>
<gene>
    <name evidence="1" type="ORF">FEM21_08580</name>
</gene>
<proteinExistence type="predicted"/>
<sequence length="40" mass="4806">MNIFGKLRKDNFTQKLLLTELESLDSWYKLVMHNILKPNL</sequence>
<accession>A0A066WYG2</accession>
<dbReference type="EMBL" id="JNCA01000007">
    <property type="protein sequence ID" value="KDN55959.1"/>
    <property type="molecule type" value="Genomic_DNA"/>
</dbReference>
<dbReference type="AlphaFoldDB" id="A0A066WYG2"/>
<evidence type="ECO:0000313" key="2">
    <source>
        <dbReference type="Proteomes" id="UP000027064"/>
    </source>
</evidence>
<name>A0A066WYG2_9FLAO</name>
<reference evidence="1 2" key="1">
    <citation type="submission" date="2014-05" db="EMBL/GenBank/DDBJ databases">
        <title>Genome Sequence of Flavobacterium sp. EM1321.</title>
        <authorList>
            <person name="Shin S.-K."/>
            <person name="Yi H."/>
        </authorList>
    </citation>
    <scope>NUCLEOTIDE SEQUENCE [LARGE SCALE GENOMIC DNA]</scope>
    <source>
        <strain evidence="1 2">EM1321</strain>
    </source>
</reference>
<evidence type="ECO:0000313" key="1">
    <source>
        <dbReference type="EMBL" id="KDN55959.1"/>
    </source>
</evidence>